<dbReference type="Pfam" id="PF17291">
    <property type="entry name" value="M60-like_N"/>
    <property type="match status" value="1"/>
</dbReference>
<dbReference type="PANTHER" id="PTHR24027:SF438">
    <property type="entry name" value="CADHERIN 23"/>
    <property type="match status" value="1"/>
</dbReference>
<evidence type="ECO:0000259" key="12">
    <source>
        <dbReference type="PROSITE" id="PS51723"/>
    </source>
</evidence>
<dbReference type="GO" id="GO:0016339">
    <property type="term" value="P:calcium-dependent cell-cell adhesion via plasma membrane cell adhesion molecules"/>
    <property type="evidence" value="ECO:0007669"/>
    <property type="project" value="TreeGrafter"/>
</dbReference>
<feature type="domain" description="Cadherin" evidence="10">
    <location>
        <begin position="1926"/>
        <end position="2027"/>
    </location>
</feature>
<dbReference type="GO" id="GO:0005912">
    <property type="term" value="C:adherens junction"/>
    <property type="evidence" value="ECO:0007669"/>
    <property type="project" value="TreeGrafter"/>
</dbReference>
<dbReference type="SMART" id="SM00736">
    <property type="entry name" value="CADG"/>
    <property type="match status" value="4"/>
</dbReference>
<organism evidence="14 15">
    <name type="scientific">Oceaniferula marina</name>
    <dbReference type="NCBI Taxonomy" id="2748318"/>
    <lineage>
        <taxon>Bacteria</taxon>
        <taxon>Pseudomonadati</taxon>
        <taxon>Verrucomicrobiota</taxon>
        <taxon>Verrucomicrobiia</taxon>
        <taxon>Verrucomicrobiales</taxon>
        <taxon>Verrucomicrobiaceae</taxon>
        <taxon>Oceaniferula</taxon>
    </lineage>
</organism>
<keyword evidence="5" id="KW-0677">Repeat</keyword>
<reference evidence="14 15" key="1">
    <citation type="submission" date="2020-07" db="EMBL/GenBank/DDBJ databases">
        <title>Roseicoccus Jingziensis gen. nov., sp. nov., isolated from coastal seawater.</title>
        <authorList>
            <person name="Feng X."/>
        </authorList>
    </citation>
    <scope>NUCLEOTIDE SEQUENCE [LARGE SCALE GENOMIC DNA]</scope>
    <source>
        <strain evidence="14 15">N1E253</strain>
    </source>
</reference>
<keyword evidence="3" id="KW-0812">Transmembrane</keyword>
<feature type="domain" description="PA14" evidence="13">
    <location>
        <begin position="1323"/>
        <end position="1479"/>
    </location>
</feature>
<feature type="domain" description="Peptidase M60" evidence="12">
    <location>
        <begin position="495"/>
        <end position="786"/>
    </location>
</feature>
<dbReference type="PROSITE" id="PS51723">
    <property type="entry name" value="PEPTIDASE_M60"/>
    <property type="match status" value="1"/>
</dbReference>
<dbReference type="GO" id="GO:0044331">
    <property type="term" value="P:cell-cell adhesion mediated by cadherin"/>
    <property type="evidence" value="ECO:0007669"/>
    <property type="project" value="TreeGrafter"/>
</dbReference>
<accession>A0A851GCI7</accession>
<dbReference type="Gene3D" id="2.60.40.60">
    <property type="entry name" value="Cadherins"/>
    <property type="match status" value="5"/>
</dbReference>
<evidence type="ECO:0000259" key="10">
    <source>
        <dbReference type="PROSITE" id="PS50268"/>
    </source>
</evidence>
<dbReference type="SMART" id="SM00758">
    <property type="entry name" value="PA14"/>
    <property type="match status" value="1"/>
</dbReference>
<keyword evidence="15" id="KW-1185">Reference proteome</keyword>
<dbReference type="InterPro" id="IPR039808">
    <property type="entry name" value="Cadherin"/>
</dbReference>
<dbReference type="Pfam" id="PF00028">
    <property type="entry name" value="Cadherin"/>
    <property type="match status" value="5"/>
</dbReference>
<evidence type="ECO:0000313" key="14">
    <source>
        <dbReference type="EMBL" id="NWK55283.1"/>
    </source>
</evidence>
<feature type="domain" description="Cadherin" evidence="10">
    <location>
        <begin position="1595"/>
        <end position="1704"/>
    </location>
</feature>
<dbReference type="GO" id="GO:0045296">
    <property type="term" value="F:cadherin binding"/>
    <property type="evidence" value="ECO:0007669"/>
    <property type="project" value="TreeGrafter"/>
</dbReference>
<proteinExistence type="predicted"/>
<keyword evidence="2" id="KW-0245">EGF-like domain</keyword>
<evidence type="ECO:0000256" key="8">
    <source>
        <dbReference type="ARBA" id="ARBA00023136"/>
    </source>
</evidence>
<gene>
    <name evidence="14" type="ORF">HW115_06655</name>
</gene>
<dbReference type="InterPro" id="IPR006644">
    <property type="entry name" value="Cadg"/>
</dbReference>
<dbReference type="SMART" id="SM01276">
    <property type="entry name" value="M60-like"/>
    <property type="match status" value="1"/>
</dbReference>
<dbReference type="Gene3D" id="2.60.120.200">
    <property type="match status" value="1"/>
</dbReference>
<keyword evidence="6" id="KW-0106">Calcium</keyword>
<dbReference type="Gene3D" id="2.60.40.10">
    <property type="entry name" value="Immunoglobulins"/>
    <property type="match status" value="1"/>
</dbReference>
<evidence type="ECO:0000256" key="5">
    <source>
        <dbReference type="ARBA" id="ARBA00022737"/>
    </source>
</evidence>
<dbReference type="GO" id="GO:0005509">
    <property type="term" value="F:calcium ion binding"/>
    <property type="evidence" value="ECO:0007669"/>
    <property type="project" value="InterPro"/>
</dbReference>
<dbReference type="InterPro" id="IPR037524">
    <property type="entry name" value="PA14/GLEYA"/>
</dbReference>
<name>A0A851GCI7_9BACT</name>
<dbReference type="FunFam" id="2.60.40.60:FF:000015">
    <property type="entry name" value="FAT atypical cadherin 1"/>
    <property type="match status" value="1"/>
</dbReference>
<dbReference type="Pfam" id="PF07691">
    <property type="entry name" value="PA14"/>
    <property type="match status" value="1"/>
</dbReference>
<dbReference type="InterPro" id="IPR002126">
    <property type="entry name" value="Cadherin-like_dom"/>
</dbReference>
<dbReference type="Proteomes" id="UP000557872">
    <property type="component" value="Unassembled WGS sequence"/>
</dbReference>
<dbReference type="NCBIfam" id="NF012211">
    <property type="entry name" value="tand_rpt_95"/>
    <property type="match status" value="2"/>
</dbReference>
<sequence>MKTHTTHERWGRAGGLLPSVLGRFGQHSILLMTFCSSAYALEIEIPTVAVTTVGQAKTFSQSGHDPVTLSGVLDVADTLTLSVTSGTLSLSGTTGLTFVAGDGVSDSTMTFSGSLADVNAALEGLSFLPSSGAAGSVTMNLTVAGTQSVTNSLKLAVNAAIDAEAARDQILAGVSSLADPTQPGRMVVYGDSACSISNYPGAGIDNPMVAGARWGAGKVIAMPDHQWLNMGSYGGDASTGTFYTNGMAWLAGSTSLGVKVVTYNNQANADWLIAQGFTNVVNTTAANLATDLVGADVFVAGWIGTSISQSMSDTIRDYVTAGGGLFISEYGPGYSWWWGKSTEDIPGNILLREAGIGFTQAWPAGGVQTINRGSGQMTGDDVLAIIQTPGSYSESEKNLAASIFDKLNAVLKETDPLQLQLDDVFWTKIATINPTPTTPVSDSLEKALLNREGQILRELPVAQMTAHRTALPVGASAARVNKSVTLPETVAGHDYWVIDTGLYAAPGEVVSITVPAALVGIGLDVQIGHLRTDTGDTNYYTMPYQQLFFDVDTATLDVASPHGGLLMFVAPSGTEWTGAQSVQVNGAVEAPYFEYGVNTNAEWIAGVRDRETPFGVLVSDTHVLVIESEQYLRSLDNPEGVMEIHRNMIWWIDDFYNYHRGRPLRTHHDYQPVGGASSMPLSYGMGSNITDYDSLVVGGEALTMHEHGHHADHNNILFHEFGETAPNLGGKYAQQMYLPFSWKQELDVGRINNYQRSLTDDLWNHYNHYAVDVKGTFYDSVGAVFGWDKIRTIVHAISNDATISTAQDKLDALLVHMSQTVGYDVSPFLQQWQLSFSATALSTVSVLPQWNMVETVGEDIITKQDAAVTFGNPSLNDFSYDGTLTFTGMTNPTSGSLVDNGNGTYTYTPNAGFTGDDVIQYTVVNATGNTYTGTINITVNAAANYPTFESGDTHVSTTGWTTVNLGESYSSMVVVAQPVVTESTPPVVTRIRNASGNSFEVMLQRADGQSGDVSNVQVRYLAVEEGVYDVATHGVKMEAVKFTSNVTDTTGSFVGETRTMAHNLFDHYFIPTVFGQVMSYNDTAWSTFWYKQIKDKLQVGKHVGEDTNVTRANETVGYIIMEAGSLQIGDYRIQVGGLGYDAYNGFSGLSNSTASHDFTRFPTITSGLVCADISVPWGGSNPGDEGFWVVQKQGGTGNTIAATILEDQIADAEQDAGNKGGSYLLVSYTGNNPVTRDDSAVALEGFSSLIDLLGNDVAGPNGSLSITGLTQPTNGTVVDNGDGTVTYTPNASYTGPDAFTYTTNNGSGSDTAVVNVDVQASSISQSGIQRDKWTSVSGGNISDLTGNANYPDSPTSTSILTSFEAPTGDGDSYGQRLTGYLVPPTTGDYTFWIASDDDGDLYLSTDHQAANASRIAYVDGWTSEKAWTAKSSQTSATISLEAGKAYYIEAIHKEGGGGDHLAVAWQGPGIAQAVIDGQYLYTLGNSGPSVANAVADVQVNEDAADTVLDLSNVFADSDVGDPLTIELAGNTNGALVGAVLNGTQLTLSYAPGQYGTAQISVRALDRLNTVAVDTFQVEVVHVNMPPVLGDAVFAVAEDVSVATTVGSVVGSDPDAGDVLTYSITAGNTGGAFAIDSNSGLITVASGLNYEAVSSYALTVQVSDVGGLTDTATVTVNVSNVDTEDSDGDGVLDALEIALGTDPNSAASTPGSSYVNLLAWMKMEEGTGTTSADSSGYGRSGALSGSPSWMSGYVGSHAIDFDGVDDTLTVSPSLGVTSNTATISGWIKRNGAQVDYSGVVFMRGSGIAAGVDIAGNTLRYHWDNGHWGWNSGLTPPDGEWCFFSLVIEPTKATMYMGTQDGVLQSAENVATHSAETLTAPLLIGQDSNSSARRFKGGIDDVRFFNRSMSSADIQTLFGESLLNSAPNATDASFNLAEGVATGSSVGTVTASDININDTLSYAITAGNTGGEFAINSSTGEITTVAVPDYETVSQYVLTVSVADDGAPVETDTATITVNVTNVNEAPVANATGGSIAENVASGASITTVVANDPDAGDSLSYAITSGNAGGEFAINSGTGEVTTTTALDYETAQQYVLTVTVSDAGLLADTATVTIDVTDVNEAPTANDASGAVAENLAPGTSVASVVASDPDAGDALSYTISSGNTGNAFAIDSLGNITTAAALNFEAISNYLLTVTVTDSGSLSDTATINVTVNDLNEAPVANDTSGSIAEDAAIGSAVATVMGSDVDAGSVLSYAITAGNTGGAFLIDSSGHITTATTLDFETVAAYSLTVLVTDNGALTDTANVSITVTDVLEVTTPSVATGAASNLTQSSADVAYSVTDDGGEDPTLTLYYGESDGGSTAGNWTNSQALGTQSTGAYNTTLSGLTEGTAYYFTVHASNSAGESWGASGSFTTAADTSPKLVRTTVSNVSNSSWTSVDLGKNYNSAVIVATPIYDGTSQIPVVTRITNVSGSGFDLKIDRVDGLSTAHSVDVSIIAVEEGVYTQATDGVTMEAVKYTSTVTAENNSWVGESKTYQNTYTSPVVVGQVMSANDANWSVFWSMGNSRTAPASASALNVGKHVGEDPNTSRANETVGYIVIESGSGVINGVAYEAALGADSVRGLGNSSSPYTYSLSGNLSSVSAAAVSISGMDGNNGAWAALSGSPALTTTSIGLHAVEDQLNDSEMSHTTTQVGYLIVE</sequence>
<feature type="domain" description="Fibronectin type-III" evidence="11">
    <location>
        <begin position="2318"/>
        <end position="2418"/>
    </location>
</feature>
<dbReference type="Gene3D" id="3.90.182.10">
    <property type="entry name" value="Toxin - Anthrax Protective Antigen,domain 1"/>
    <property type="match status" value="1"/>
</dbReference>
<evidence type="ECO:0000256" key="2">
    <source>
        <dbReference type="ARBA" id="ARBA00022536"/>
    </source>
</evidence>
<comment type="subcellular location">
    <subcellularLocation>
        <location evidence="1">Membrane</location>
        <topology evidence="1">Single-pass membrane protein</topology>
    </subcellularLocation>
</comment>
<dbReference type="FunFam" id="2.60.40.60:FF:000058">
    <property type="entry name" value="FAT atypical cadherin 3"/>
    <property type="match status" value="1"/>
</dbReference>
<dbReference type="InterPro" id="IPR013783">
    <property type="entry name" value="Ig-like_fold"/>
</dbReference>
<evidence type="ECO:0000259" key="11">
    <source>
        <dbReference type="PROSITE" id="PS50853"/>
    </source>
</evidence>
<evidence type="ECO:0000256" key="4">
    <source>
        <dbReference type="ARBA" id="ARBA00022729"/>
    </source>
</evidence>
<dbReference type="PROSITE" id="PS50268">
    <property type="entry name" value="CADHERIN_2"/>
    <property type="match status" value="5"/>
</dbReference>
<feature type="domain" description="Cadherin" evidence="10">
    <location>
        <begin position="2124"/>
        <end position="2222"/>
    </location>
</feature>
<keyword evidence="9" id="KW-1015">Disulfide bond</keyword>
<dbReference type="PROSITE" id="PS00018">
    <property type="entry name" value="EF_HAND_1"/>
    <property type="match status" value="1"/>
</dbReference>
<dbReference type="InterPro" id="IPR003961">
    <property type="entry name" value="FN3_dom"/>
</dbReference>
<dbReference type="InterPro" id="IPR011658">
    <property type="entry name" value="PA14_dom"/>
</dbReference>
<dbReference type="PANTHER" id="PTHR24027">
    <property type="entry name" value="CADHERIN-23"/>
    <property type="match status" value="1"/>
</dbReference>
<dbReference type="SMART" id="SM00112">
    <property type="entry name" value="CA"/>
    <property type="match status" value="5"/>
</dbReference>
<evidence type="ECO:0000256" key="3">
    <source>
        <dbReference type="ARBA" id="ARBA00022692"/>
    </source>
</evidence>
<dbReference type="GO" id="GO:0007156">
    <property type="term" value="P:homophilic cell adhesion via plasma membrane adhesion molecules"/>
    <property type="evidence" value="ECO:0007669"/>
    <property type="project" value="InterPro"/>
</dbReference>
<dbReference type="InterPro" id="IPR013320">
    <property type="entry name" value="ConA-like_dom_sf"/>
</dbReference>
<dbReference type="CDD" id="cd00063">
    <property type="entry name" value="FN3"/>
    <property type="match status" value="1"/>
</dbReference>
<dbReference type="Pfam" id="PF17963">
    <property type="entry name" value="Big_9"/>
    <property type="match status" value="2"/>
</dbReference>
<dbReference type="SUPFAM" id="SSF56988">
    <property type="entry name" value="Anthrax protective antigen"/>
    <property type="match status" value="1"/>
</dbReference>
<dbReference type="InterPro" id="IPR036116">
    <property type="entry name" value="FN3_sf"/>
</dbReference>
<feature type="domain" description="Cadherin" evidence="10">
    <location>
        <begin position="2026"/>
        <end position="2125"/>
    </location>
</feature>
<dbReference type="GO" id="GO:0008013">
    <property type="term" value="F:beta-catenin binding"/>
    <property type="evidence" value="ECO:0007669"/>
    <property type="project" value="TreeGrafter"/>
</dbReference>
<keyword evidence="7" id="KW-1133">Transmembrane helix</keyword>
<dbReference type="PROSITE" id="PS50853">
    <property type="entry name" value="FN3"/>
    <property type="match status" value="1"/>
</dbReference>
<dbReference type="PROSITE" id="PS51820">
    <property type="entry name" value="PA14"/>
    <property type="match status" value="1"/>
</dbReference>
<dbReference type="InterPro" id="IPR031161">
    <property type="entry name" value="Peptidase_M60_dom"/>
</dbReference>
<dbReference type="SUPFAM" id="SSF49313">
    <property type="entry name" value="Cadherin-like"/>
    <property type="match status" value="5"/>
</dbReference>
<dbReference type="EMBL" id="JACBAZ010000002">
    <property type="protein sequence ID" value="NWK55283.1"/>
    <property type="molecule type" value="Genomic_DNA"/>
</dbReference>
<evidence type="ECO:0000313" key="15">
    <source>
        <dbReference type="Proteomes" id="UP000557872"/>
    </source>
</evidence>
<dbReference type="InterPro" id="IPR015919">
    <property type="entry name" value="Cadherin-like_sf"/>
</dbReference>
<evidence type="ECO:0000256" key="1">
    <source>
        <dbReference type="ARBA" id="ARBA00004167"/>
    </source>
</evidence>
<dbReference type="GO" id="GO:0000902">
    <property type="term" value="P:cell morphogenesis"/>
    <property type="evidence" value="ECO:0007669"/>
    <property type="project" value="TreeGrafter"/>
</dbReference>
<comment type="caution">
    <text evidence="14">The sequence shown here is derived from an EMBL/GenBank/DDBJ whole genome shotgun (WGS) entry which is preliminary data.</text>
</comment>
<evidence type="ECO:0000256" key="9">
    <source>
        <dbReference type="ARBA" id="ARBA00023157"/>
    </source>
</evidence>
<evidence type="ECO:0000256" key="6">
    <source>
        <dbReference type="ARBA" id="ARBA00022837"/>
    </source>
</evidence>
<dbReference type="GO" id="GO:0007043">
    <property type="term" value="P:cell-cell junction assembly"/>
    <property type="evidence" value="ECO:0007669"/>
    <property type="project" value="TreeGrafter"/>
</dbReference>
<dbReference type="GO" id="GO:0034332">
    <property type="term" value="P:adherens junction organization"/>
    <property type="evidence" value="ECO:0007669"/>
    <property type="project" value="TreeGrafter"/>
</dbReference>
<dbReference type="GO" id="GO:0016342">
    <property type="term" value="C:catenin complex"/>
    <property type="evidence" value="ECO:0007669"/>
    <property type="project" value="TreeGrafter"/>
</dbReference>
<dbReference type="Gene3D" id="2.60.40.3440">
    <property type="match status" value="2"/>
</dbReference>
<dbReference type="SUPFAM" id="SSF49265">
    <property type="entry name" value="Fibronectin type III"/>
    <property type="match status" value="1"/>
</dbReference>
<evidence type="ECO:0000259" key="13">
    <source>
        <dbReference type="PROSITE" id="PS51820"/>
    </source>
</evidence>
<dbReference type="RefSeq" id="WP_178931806.1">
    <property type="nucleotide sequence ID" value="NZ_JACBAZ010000002.1"/>
</dbReference>
<dbReference type="GO" id="GO:0016477">
    <property type="term" value="P:cell migration"/>
    <property type="evidence" value="ECO:0007669"/>
    <property type="project" value="TreeGrafter"/>
</dbReference>
<dbReference type="SUPFAM" id="SSF49899">
    <property type="entry name" value="Concanavalin A-like lectins/glucanases"/>
    <property type="match status" value="1"/>
</dbReference>
<feature type="domain" description="Cadherin" evidence="10">
    <location>
        <begin position="2221"/>
        <end position="2321"/>
    </location>
</feature>
<keyword evidence="4" id="KW-0732">Signal</keyword>
<evidence type="ECO:0000256" key="7">
    <source>
        <dbReference type="ARBA" id="ARBA00022989"/>
    </source>
</evidence>
<dbReference type="InterPro" id="IPR018247">
    <property type="entry name" value="EF_Hand_1_Ca_BS"/>
</dbReference>
<dbReference type="CDD" id="cd11304">
    <property type="entry name" value="Cadherin_repeat"/>
    <property type="match status" value="5"/>
</dbReference>
<dbReference type="InterPro" id="IPR035423">
    <property type="entry name" value="M60-like_N"/>
</dbReference>
<dbReference type="SMART" id="SM00060">
    <property type="entry name" value="FN3"/>
    <property type="match status" value="1"/>
</dbReference>
<dbReference type="Pfam" id="PF13402">
    <property type="entry name" value="Peptidase_M60"/>
    <property type="match status" value="1"/>
</dbReference>
<keyword evidence="8" id="KW-0472">Membrane</keyword>
<dbReference type="Gene3D" id="3.40.390.80">
    <property type="entry name" value="Peptidase M60, enhancin-like domain 2"/>
    <property type="match status" value="1"/>
</dbReference>
<protein>
    <submittedName>
        <fullName evidence="14">Cadherin domain-containing protein</fullName>
    </submittedName>
</protein>
<dbReference type="PRINTS" id="PR00205">
    <property type="entry name" value="CADHERIN"/>
</dbReference>
<dbReference type="Pfam" id="PF13385">
    <property type="entry name" value="Laminin_G_3"/>
    <property type="match status" value="1"/>
</dbReference>